<dbReference type="AlphaFoldDB" id="A0A2W5T6W8"/>
<dbReference type="PROSITE" id="PS50109">
    <property type="entry name" value="HIS_KIN"/>
    <property type="match status" value="1"/>
</dbReference>
<keyword evidence="3" id="KW-0597">Phosphoprotein</keyword>
<keyword evidence="7" id="KW-0175">Coiled coil</keyword>
<evidence type="ECO:0000256" key="1">
    <source>
        <dbReference type="ARBA" id="ARBA00000085"/>
    </source>
</evidence>
<dbReference type="PRINTS" id="PR00344">
    <property type="entry name" value="BCTRLSENSOR"/>
</dbReference>
<dbReference type="SUPFAM" id="SSF55874">
    <property type="entry name" value="ATPase domain of HSP90 chaperone/DNA topoisomerase II/histidine kinase"/>
    <property type="match status" value="1"/>
</dbReference>
<feature type="domain" description="Histidine kinase" evidence="8">
    <location>
        <begin position="227"/>
        <end position="454"/>
    </location>
</feature>
<keyword evidence="4" id="KW-0808">Transferase</keyword>
<evidence type="ECO:0000256" key="3">
    <source>
        <dbReference type="ARBA" id="ARBA00022553"/>
    </source>
</evidence>
<comment type="caution">
    <text evidence="9">The sequence shown here is derived from an EMBL/GenBank/DDBJ whole genome shotgun (WGS) entry which is preliminary data.</text>
</comment>
<evidence type="ECO:0000256" key="4">
    <source>
        <dbReference type="ARBA" id="ARBA00022679"/>
    </source>
</evidence>
<reference evidence="9 10" key="1">
    <citation type="submission" date="2017-08" db="EMBL/GenBank/DDBJ databases">
        <title>Infants hospitalized years apart are colonized by the same room-sourced microbial strains.</title>
        <authorList>
            <person name="Brooks B."/>
            <person name="Olm M.R."/>
            <person name="Firek B.A."/>
            <person name="Baker R."/>
            <person name="Thomas B.C."/>
            <person name="Morowitz M.J."/>
            <person name="Banfield J.F."/>
        </authorList>
    </citation>
    <scope>NUCLEOTIDE SEQUENCE [LARGE SCALE GENOMIC DNA]</scope>
    <source>
        <strain evidence="9">S2_003_000_R2_14</strain>
    </source>
</reference>
<dbReference type="InterPro" id="IPR004358">
    <property type="entry name" value="Sig_transdc_His_kin-like_C"/>
</dbReference>
<protein>
    <recommendedName>
        <fullName evidence="2">histidine kinase</fullName>
        <ecNumber evidence="2">2.7.13.3</ecNumber>
    </recommendedName>
</protein>
<dbReference type="EMBL" id="QFQP01000024">
    <property type="protein sequence ID" value="PZR08683.1"/>
    <property type="molecule type" value="Genomic_DNA"/>
</dbReference>
<dbReference type="InterPro" id="IPR005467">
    <property type="entry name" value="His_kinase_dom"/>
</dbReference>
<evidence type="ECO:0000256" key="7">
    <source>
        <dbReference type="SAM" id="Coils"/>
    </source>
</evidence>
<keyword evidence="6" id="KW-0902">Two-component regulatory system</keyword>
<dbReference type="InterPro" id="IPR036890">
    <property type="entry name" value="HATPase_C_sf"/>
</dbReference>
<evidence type="ECO:0000313" key="10">
    <source>
        <dbReference type="Proteomes" id="UP000249061"/>
    </source>
</evidence>
<evidence type="ECO:0000259" key="8">
    <source>
        <dbReference type="PROSITE" id="PS50109"/>
    </source>
</evidence>
<organism evidence="9 10">
    <name type="scientific">Archangium gephyra</name>
    <dbReference type="NCBI Taxonomy" id="48"/>
    <lineage>
        <taxon>Bacteria</taxon>
        <taxon>Pseudomonadati</taxon>
        <taxon>Myxococcota</taxon>
        <taxon>Myxococcia</taxon>
        <taxon>Myxococcales</taxon>
        <taxon>Cystobacterineae</taxon>
        <taxon>Archangiaceae</taxon>
        <taxon>Archangium</taxon>
    </lineage>
</organism>
<proteinExistence type="predicted"/>
<sequence>MLDTESFTEVVKGFVELYRVGIKVFDDKGGKLADIKIGNGDFCGYVFSFPEGRRRCTATVGRVKDGPLAPTHGARLPVLDAEFTPQSKGMLAVPCFTGLRYLIVPIFWEGDTLGRVVFGPFMPDDLKSFPPETLTEISEGFEVGNGRSLVEKVRRAPEGTIARVMLHFCQLLQTMIYGGQKMFLTSQLHIEATLDHNRELEERNKKLEDANTRLKDMDRLKSAFLATVSHELRTPLTSIIGYSEMLAEGLAGPLNGEQVDYVRTIMEKGETLLKLISSILDLSQIEAGKVRLNFEPMDALELINGSLTSLKPQVQKKGVALEARLPPKMNAKVVGDRDRLRQVVVNLLTNAVKFTAKGGKVSVTLTEVQHQPDLNAPGYRIIVEDSGVGIPPDQFDKIFNSFYQVDSSSTREYGGAGLGLAIVKSFVEGHGGVVRVASELGRGSRFTLVLPVTPSSSQALITPPVTSVTPADDRF</sequence>
<dbReference type="FunFam" id="1.10.287.130:FF:000001">
    <property type="entry name" value="Two-component sensor histidine kinase"/>
    <property type="match status" value="1"/>
</dbReference>
<name>A0A2W5T6W8_9BACT</name>
<comment type="catalytic activity">
    <reaction evidence="1">
        <text>ATP + protein L-histidine = ADP + protein N-phospho-L-histidine.</text>
        <dbReference type="EC" id="2.7.13.3"/>
    </reaction>
</comment>
<dbReference type="GO" id="GO:0000155">
    <property type="term" value="F:phosphorelay sensor kinase activity"/>
    <property type="evidence" value="ECO:0007669"/>
    <property type="project" value="InterPro"/>
</dbReference>
<dbReference type="InterPro" id="IPR036097">
    <property type="entry name" value="HisK_dim/P_sf"/>
</dbReference>
<dbReference type="InterPro" id="IPR003661">
    <property type="entry name" value="HisK_dim/P_dom"/>
</dbReference>
<evidence type="ECO:0000256" key="5">
    <source>
        <dbReference type="ARBA" id="ARBA00022777"/>
    </source>
</evidence>
<dbReference type="PANTHER" id="PTHR43711">
    <property type="entry name" value="TWO-COMPONENT HISTIDINE KINASE"/>
    <property type="match status" value="1"/>
</dbReference>
<dbReference type="SUPFAM" id="SSF47384">
    <property type="entry name" value="Homodimeric domain of signal transducing histidine kinase"/>
    <property type="match status" value="1"/>
</dbReference>
<dbReference type="InterPro" id="IPR050736">
    <property type="entry name" value="Sensor_HK_Regulatory"/>
</dbReference>
<dbReference type="Pfam" id="PF00512">
    <property type="entry name" value="HisKA"/>
    <property type="match status" value="1"/>
</dbReference>
<dbReference type="Pfam" id="PF10114">
    <property type="entry name" value="PocR"/>
    <property type="match status" value="1"/>
</dbReference>
<evidence type="ECO:0000313" key="9">
    <source>
        <dbReference type="EMBL" id="PZR08683.1"/>
    </source>
</evidence>
<dbReference type="InterPro" id="IPR018771">
    <property type="entry name" value="PocR_dom"/>
</dbReference>
<dbReference type="CDD" id="cd00082">
    <property type="entry name" value="HisKA"/>
    <property type="match status" value="1"/>
</dbReference>
<evidence type="ECO:0000256" key="2">
    <source>
        <dbReference type="ARBA" id="ARBA00012438"/>
    </source>
</evidence>
<evidence type="ECO:0000256" key="6">
    <source>
        <dbReference type="ARBA" id="ARBA00023012"/>
    </source>
</evidence>
<dbReference type="PANTHER" id="PTHR43711:SF1">
    <property type="entry name" value="HISTIDINE KINASE 1"/>
    <property type="match status" value="1"/>
</dbReference>
<dbReference type="EC" id="2.7.13.3" evidence="2"/>
<dbReference type="Gene3D" id="3.30.565.10">
    <property type="entry name" value="Histidine kinase-like ATPase, C-terminal domain"/>
    <property type="match status" value="1"/>
</dbReference>
<dbReference type="Proteomes" id="UP000249061">
    <property type="component" value="Unassembled WGS sequence"/>
</dbReference>
<dbReference type="CDD" id="cd16922">
    <property type="entry name" value="HATPase_EvgS-ArcB-TorS-like"/>
    <property type="match status" value="1"/>
</dbReference>
<feature type="coiled-coil region" evidence="7">
    <location>
        <begin position="190"/>
        <end position="220"/>
    </location>
</feature>
<dbReference type="Gene3D" id="1.10.287.130">
    <property type="match status" value="1"/>
</dbReference>
<dbReference type="FunFam" id="3.30.565.10:FF:000010">
    <property type="entry name" value="Sensor histidine kinase RcsC"/>
    <property type="match status" value="1"/>
</dbReference>
<dbReference type="SMART" id="SM00388">
    <property type="entry name" value="HisKA"/>
    <property type="match status" value="1"/>
</dbReference>
<dbReference type="Pfam" id="PF02518">
    <property type="entry name" value="HATPase_c"/>
    <property type="match status" value="1"/>
</dbReference>
<accession>A0A2W5T6W8</accession>
<dbReference type="InterPro" id="IPR003594">
    <property type="entry name" value="HATPase_dom"/>
</dbReference>
<keyword evidence="5 9" id="KW-0418">Kinase</keyword>
<gene>
    <name evidence="9" type="ORF">DI536_24105</name>
</gene>
<dbReference type="SMART" id="SM00387">
    <property type="entry name" value="HATPase_c"/>
    <property type="match status" value="1"/>
</dbReference>